<dbReference type="Proteomes" id="UP001143474">
    <property type="component" value="Unassembled WGS sequence"/>
</dbReference>
<evidence type="ECO:0000313" key="1">
    <source>
        <dbReference type="EMBL" id="GLK14835.1"/>
    </source>
</evidence>
<proteinExistence type="predicted"/>
<reference evidence="1" key="2">
    <citation type="submission" date="2023-01" db="EMBL/GenBank/DDBJ databases">
        <authorList>
            <person name="Sun Q."/>
            <person name="Evtushenko L."/>
        </authorList>
    </citation>
    <scope>NUCLEOTIDE SEQUENCE</scope>
    <source>
        <strain evidence="1">VKM Ac-2007</strain>
    </source>
</reference>
<organism evidence="1 2">
    <name type="scientific">Streptosporangium carneum</name>
    <dbReference type="NCBI Taxonomy" id="47481"/>
    <lineage>
        <taxon>Bacteria</taxon>
        <taxon>Bacillati</taxon>
        <taxon>Actinomycetota</taxon>
        <taxon>Actinomycetes</taxon>
        <taxon>Streptosporangiales</taxon>
        <taxon>Streptosporangiaceae</taxon>
        <taxon>Streptosporangium</taxon>
    </lineage>
</organism>
<keyword evidence="2" id="KW-1185">Reference proteome</keyword>
<sequence>MSEAVLTYSYARSSGLDLDSGLLGLATSGGMTRQGLAAHPTFFSGLLTRAAPAAAGLLGVADVAKARYHDSRLAGLVRDRIGVAV</sequence>
<accession>A0A9W6IA06</accession>
<evidence type="ECO:0000313" key="2">
    <source>
        <dbReference type="Proteomes" id="UP001143474"/>
    </source>
</evidence>
<protein>
    <submittedName>
        <fullName evidence="1">Uncharacterized protein</fullName>
    </submittedName>
</protein>
<reference evidence="1" key="1">
    <citation type="journal article" date="2014" name="Int. J. Syst. Evol. Microbiol.">
        <title>Complete genome sequence of Corynebacterium casei LMG S-19264T (=DSM 44701T), isolated from a smear-ripened cheese.</title>
        <authorList>
            <consortium name="US DOE Joint Genome Institute (JGI-PGF)"/>
            <person name="Walter F."/>
            <person name="Albersmeier A."/>
            <person name="Kalinowski J."/>
            <person name="Ruckert C."/>
        </authorList>
    </citation>
    <scope>NUCLEOTIDE SEQUENCE</scope>
    <source>
        <strain evidence="1">VKM Ac-2007</strain>
    </source>
</reference>
<dbReference type="RefSeq" id="WP_271223064.1">
    <property type="nucleotide sequence ID" value="NZ_BAAAVD010000059.1"/>
</dbReference>
<dbReference type="AlphaFoldDB" id="A0A9W6IA06"/>
<comment type="caution">
    <text evidence="1">The sequence shown here is derived from an EMBL/GenBank/DDBJ whole genome shotgun (WGS) entry which is preliminary data.</text>
</comment>
<gene>
    <name evidence="1" type="ORF">GCM10017600_82470</name>
</gene>
<dbReference type="EMBL" id="BSEV01000037">
    <property type="protein sequence ID" value="GLK14835.1"/>
    <property type="molecule type" value="Genomic_DNA"/>
</dbReference>
<name>A0A9W6IA06_9ACTN</name>